<comment type="caution">
    <text evidence="2">The sequence shown here is derived from an EMBL/GenBank/DDBJ whole genome shotgun (WGS) entry which is preliminary data.</text>
</comment>
<evidence type="ECO:0000256" key="1">
    <source>
        <dbReference type="SAM" id="MobiDB-lite"/>
    </source>
</evidence>
<reference evidence="2" key="1">
    <citation type="submission" date="2018-05" db="EMBL/GenBank/DDBJ databases">
        <title>Draft genome of Mucuna pruriens seed.</title>
        <authorList>
            <person name="Nnadi N.E."/>
            <person name="Vos R."/>
            <person name="Hasami M.H."/>
            <person name="Devisetty U.K."/>
            <person name="Aguiy J.C."/>
        </authorList>
    </citation>
    <scope>NUCLEOTIDE SEQUENCE [LARGE SCALE GENOMIC DNA]</scope>
    <source>
        <strain evidence="2">JCA_2017</strain>
    </source>
</reference>
<keyword evidence="3" id="KW-1185">Reference proteome</keyword>
<sequence length="129" mass="14597">MERVVNDLEQQHEELRGDVNQFKEQVSKILKMSQPMKSPNGNAFEQPHDTLAHPPGLTMTSKHNTPTPYGLPPGYIPLAITPRRKIEAIEGANFHDFNVANLCLVLDIIISPKFKLSKFDKYKGNTCLR</sequence>
<dbReference type="AlphaFoldDB" id="A0A371E3X0"/>
<feature type="region of interest" description="Disordered" evidence="1">
    <location>
        <begin position="29"/>
        <end position="68"/>
    </location>
</feature>
<protein>
    <submittedName>
        <fullName evidence="2">Uncharacterized protein</fullName>
    </submittedName>
</protein>
<name>A0A371E3X0_MUCPR</name>
<gene>
    <name evidence="2" type="ORF">CR513_61106</name>
</gene>
<proteinExistence type="predicted"/>
<evidence type="ECO:0000313" key="3">
    <source>
        <dbReference type="Proteomes" id="UP000257109"/>
    </source>
</evidence>
<feature type="non-terminal residue" evidence="2">
    <location>
        <position position="1"/>
    </location>
</feature>
<feature type="compositionally biased region" description="Polar residues" evidence="1">
    <location>
        <begin position="58"/>
        <end position="67"/>
    </location>
</feature>
<organism evidence="2 3">
    <name type="scientific">Mucuna pruriens</name>
    <name type="common">Velvet bean</name>
    <name type="synonym">Dolichos pruriens</name>
    <dbReference type="NCBI Taxonomy" id="157652"/>
    <lineage>
        <taxon>Eukaryota</taxon>
        <taxon>Viridiplantae</taxon>
        <taxon>Streptophyta</taxon>
        <taxon>Embryophyta</taxon>
        <taxon>Tracheophyta</taxon>
        <taxon>Spermatophyta</taxon>
        <taxon>Magnoliopsida</taxon>
        <taxon>eudicotyledons</taxon>
        <taxon>Gunneridae</taxon>
        <taxon>Pentapetalae</taxon>
        <taxon>rosids</taxon>
        <taxon>fabids</taxon>
        <taxon>Fabales</taxon>
        <taxon>Fabaceae</taxon>
        <taxon>Papilionoideae</taxon>
        <taxon>50 kb inversion clade</taxon>
        <taxon>NPAAA clade</taxon>
        <taxon>indigoferoid/millettioid clade</taxon>
        <taxon>Phaseoleae</taxon>
        <taxon>Mucuna</taxon>
    </lineage>
</organism>
<dbReference type="Proteomes" id="UP000257109">
    <property type="component" value="Unassembled WGS sequence"/>
</dbReference>
<dbReference type="EMBL" id="QJKJ01016627">
    <property type="protein sequence ID" value="RDX60728.1"/>
    <property type="molecule type" value="Genomic_DNA"/>
</dbReference>
<evidence type="ECO:0000313" key="2">
    <source>
        <dbReference type="EMBL" id="RDX60728.1"/>
    </source>
</evidence>
<accession>A0A371E3X0</accession>